<feature type="compositionally biased region" description="Polar residues" evidence="1">
    <location>
        <begin position="1"/>
        <end position="12"/>
    </location>
</feature>
<dbReference type="InterPro" id="IPR021840">
    <property type="entry name" value="DUF3433"/>
</dbReference>
<dbReference type="Pfam" id="PF11915">
    <property type="entry name" value="DUF3433"/>
    <property type="match status" value="2"/>
</dbReference>
<feature type="transmembrane region" description="Helical" evidence="2">
    <location>
        <begin position="197"/>
        <end position="219"/>
    </location>
</feature>
<organism evidence="3 4">
    <name type="scientific">Diplodia corticola</name>
    <dbReference type="NCBI Taxonomy" id="236234"/>
    <lineage>
        <taxon>Eukaryota</taxon>
        <taxon>Fungi</taxon>
        <taxon>Dikarya</taxon>
        <taxon>Ascomycota</taxon>
        <taxon>Pezizomycotina</taxon>
        <taxon>Dothideomycetes</taxon>
        <taxon>Dothideomycetes incertae sedis</taxon>
        <taxon>Botryosphaeriales</taxon>
        <taxon>Botryosphaeriaceae</taxon>
        <taxon>Diplodia</taxon>
    </lineage>
</organism>
<evidence type="ECO:0000256" key="2">
    <source>
        <dbReference type="SAM" id="Phobius"/>
    </source>
</evidence>
<feature type="compositionally biased region" description="Basic and acidic residues" evidence="1">
    <location>
        <begin position="154"/>
        <end position="163"/>
    </location>
</feature>
<protein>
    <submittedName>
        <fullName evidence="3">Uncharacterized protein</fullName>
    </submittedName>
</protein>
<feature type="transmembrane region" description="Helical" evidence="2">
    <location>
        <begin position="766"/>
        <end position="787"/>
    </location>
</feature>
<keyword evidence="4" id="KW-1185">Reference proteome</keyword>
<evidence type="ECO:0000313" key="3">
    <source>
        <dbReference type="EMBL" id="OJD37604.1"/>
    </source>
</evidence>
<keyword evidence="2" id="KW-0812">Transmembrane</keyword>
<feature type="transmembrane region" description="Helical" evidence="2">
    <location>
        <begin position="872"/>
        <end position="895"/>
    </location>
</feature>
<feature type="transmembrane region" description="Helical" evidence="2">
    <location>
        <begin position="651"/>
        <end position="673"/>
    </location>
</feature>
<feature type="compositionally biased region" description="Polar residues" evidence="1">
    <location>
        <begin position="89"/>
        <end position="100"/>
    </location>
</feature>
<dbReference type="GeneID" id="31018113"/>
<dbReference type="PANTHER" id="PTHR37544">
    <property type="entry name" value="SPRAY-RELATED"/>
    <property type="match status" value="1"/>
</dbReference>
<feature type="transmembrane region" description="Helical" evidence="2">
    <location>
        <begin position="231"/>
        <end position="252"/>
    </location>
</feature>
<dbReference type="Proteomes" id="UP000183809">
    <property type="component" value="Unassembled WGS sequence"/>
</dbReference>
<comment type="caution">
    <text evidence="3">The sequence shown here is derived from an EMBL/GenBank/DDBJ whole genome shotgun (WGS) entry which is preliminary data.</text>
</comment>
<dbReference type="RefSeq" id="XP_020133719.1">
    <property type="nucleotide sequence ID" value="XM_020277852.1"/>
</dbReference>
<proteinExistence type="predicted"/>
<dbReference type="STRING" id="236234.A0A1J9SCN0"/>
<keyword evidence="2" id="KW-1133">Transmembrane helix</keyword>
<feature type="compositionally biased region" description="Polar residues" evidence="1">
    <location>
        <begin position="27"/>
        <end position="39"/>
    </location>
</feature>
<accession>A0A1J9SCN0</accession>
<keyword evidence="2" id="KW-0472">Membrane</keyword>
<evidence type="ECO:0000313" key="4">
    <source>
        <dbReference type="Proteomes" id="UP000183809"/>
    </source>
</evidence>
<feature type="transmembrane region" description="Helical" evidence="2">
    <location>
        <begin position="807"/>
        <end position="827"/>
    </location>
</feature>
<gene>
    <name evidence="3" type="ORF">BKCO1_6000201</name>
</gene>
<evidence type="ECO:0000256" key="1">
    <source>
        <dbReference type="SAM" id="MobiDB-lite"/>
    </source>
</evidence>
<dbReference type="OrthoDB" id="3912677at2759"/>
<name>A0A1J9SCN0_9PEZI</name>
<reference evidence="3 4" key="1">
    <citation type="submission" date="2016-10" db="EMBL/GenBank/DDBJ databases">
        <title>Proteomics and genomics reveal pathogen-plant mechanisms compatible with a hemibiotrophic lifestyle of Diplodia corticola.</title>
        <authorList>
            <person name="Fernandes I."/>
            <person name="De Jonge R."/>
            <person name="Van De Peer Y."/>
            <person name="Devreese B."/>
            <person name="Alves A."/>
            <person name="Esteves A.C."/>
        </authorList>
    </citation>
    <scope>NUCLEOTIDE SEQUENCE [LARGE SCALE GENOMIC DNA]</scope>
    <source>
        <strain evidence="3 4">CBS 112549</strain>
    </source>
</reference>
<feature type="transmembrane region" description="Helical" evidence="2">
    <location>
        <begin position="300"/>
        <end position="325"/>
    </location>
</feature>
<sequence>MHTSGVTRDTTTAPPPYPHDDDEAPTWPSQPSSRVSSLDSGRRPASGPYSPVPDVSDEEEEGDDDDGRGGGYARVPVTAAAAAAAAVRESQSQGQSQRLSWMSDDFQSGDDGATGWGRQQRQQQGQQQRDSATTLGSGGGGRGDDDGVDDAEREEEKKKKNDALCEMARLSTDGGDDDAARANQPPKWMPFHLRRPFLVGFAVVWVLMIVALEVLYFVSERDGGIATVDEGLHYLWTYGPTFVLTMAAALWGQVEHSAKGIMPWTLMSRGPTVAEHGLLLNYLTSSMAGSMVRSLRRGHFAVSIGILGSLVVRLLIIFSTGLLSLEYRSVTNAKDFVFQDSPNFAKVVDYTSFSSEQFRPLSNGVNFWAILDYNLSYPHGATSKYALQSFAPSDGGDYINVTADVQVFEASLENCETFNFSYDTGGSSNTFGISWHKGVPERYWSTFEPWCYTDHSTYGTSSSVADGLLNEFMNLTQHVVRCTNSSNSLPVEEREDRVLITLDAWVSQDQSASSGIMCEPKYSLTRRTVTNVTGSTGIEDGLNVSAEVKERLDLGARPFNITRNILYSVGGEHADGIFDIQANAWYTLLNTTEPQSSLQAFSNTSLVVELSQRVFPGFAAYTIKKDFMDPSDETANGTVVFTQNRLCVQELSLRLMEALLGLLTLLSIALCFLSPGVFHRDPRSVGAHALILARSPGLIKLLSGYGASSKQALKSRLAGHTALFPQRASPEDAAITVAPQDGTRCEAECPDELEQRRWWHPMPATWWFRSSLVAAAMGIIIALEALLQASEKNDGLGDVRLDGYQKYAWTFIPTVVMAGIGLAFSMADSTARTLHPFQLLGKGQASFGELLYDPAGQVSLVAVGRAAWKRHFALLAMMLTGLLAPLLTIVTSGLYTAEPVPGVRNVTLTLHDWFDVQNRSVNIINTVDGDDGEAWTVFQLLEFSNLSYPQWTHGEYAFSSFGLDVDDSSKSSSSSSSNNNTTTTTTVADGMTIRARLPAVRANLNCSLLHYYENRNFTYADIPGGDSFIPIDPPAGCRTPPYSSNATRRQIWLTPDPAIDADGTLDRARRGEDGGAFVARLEDDYATVSLAWEDAYVGSASTSTSVGLCGDGRQHVFYGVGASGPDRLWEDFALFHCAPYVEALFVAANLSLPGLDLVVLDDSDGDPPVVPDEDSTAFLSASASATAFANADFDTFAAALVNGSVGGIGGVAHFSSLVGRANVGRAKQALESLYAVYGAQRLHFNYRRALDVDGSVPAFAPAAANESSEAGSSANAPGTMERFVGGGGGSAVLTDRTRLRLKQSAVSTRILEALVAAMALCLVVAAVLERRGGAAAAAVVFSSEASASSSSRLGGWSGGGGGRVVPKDPGSLAAKMSLFADEEVWRREVPVGAERWGDGEVVRKGVFQGCVFGLGWWGASGEDGTGGKGRFGVDVVGRADPRGST</sequence>
<feature type="region of interest" description="Disordered" evidence="1">
    <location>
        <begin position="1"/>
        <end position="165"/>
    </location>
</feature>
<feature type="compositionally biased region" description="Acidic residues" evidence="1">
    <location>
        <begin position="55"/>
        <end position="66"/>
    </location>
</feature>
<dbReference type="EMBL" id="MNUE01000006">
    <property type="protein sequence ID" value="OJD37604.1"/>
    <property type="molecule type" value="Genomic_DNA"/>
</dbReference>
<feature type="compositionally biased region" description="Low complexity" evidence="1">
    <location>
        <begin position="117"/>
        <end position="129"/>
    </location>
</feature>